<keyword evidence="3" id="KW-1185">Reference proteome</keyword>
<evidence type="ECO:0000313" key="3">
    <source>
        <dbReference type="Proteomes" id="UP000199656"/>
    </source>
</evidence>
<accession>A0A1H4GM31</accession>
<reference evidence="3" key="1">
    <citation type="submission" date="2016-10" db="EMBL/GenBank/DDBJ databases">
        <authorList>
            <person name="Varghese N."/>
            <person name="Submissions S."/>
        </authorList>
    </citation>
    <scope>NUCLEOTIDE SEQUENCE [LARGE SCALE GENOMIC DNA]</scope>
    <source>
        <strain evidence="3">DSM 23920</strain>
    </source>
</reference>
<sequence length="57" mass="6785">MLHAFPNVRRKQVSDFEIDLISMIISSLLVLSTYPLLVLLLKKLMLLLYEIFILYRF</sequence>
<keyword evidence="1" id="KW-0812">Transmembrane</keyword>
<dbReference type="STRING" id="408074.SAMN05660909_05509"/>
<keyword evidence="1" id="KW-0472">Membrane</keyword>
<keyword evidence="1" id="KW-1133">Transmembrane helix</keyword>
<feature type="transmembrane region" description="Helical" evidence="1">
    <location>
        <begin position="20"/>
        <end position="41"/>
    </location>
</feature>
<evidence type="ECO:0000313" key="2">
    <source>
        <dbReference type="EMBL" id="SEB10665.1"/>
    </source>
</evidence>
<dbReference type="AlphaFoldDB" id="A0A1H4GM31"/>
<gene>
    <name evidence="2" type="ORF">SAMN05660909_05509</name>
</gene>
<dbReference type="EMBL" id="FNRL01000046">
    <property type="protein sequence ID" value="SEB10665.1"/>
    <property type="molecule type" value="Genomic_DNA"/>
</dbReference>
<organism evidence="2 3">
    <name type="scientific">Chitinophaga terrae</name>
    <name type="common">ex Kim and Jung 2007</name>
    <dbReference type="NCBI Taxonomy" id="408074"/>
    <lineage>
        <taxon>Bacteria</taxon>
        <taxon>Pseudomonadati</taxon>
        <taxon>Bacteroidota</taxon>
        <taxon>Chitinophagia</taxon>
        <taxon>Chitinophagales</taxon>
        <taxon>Chitinophagaceae</taxon>
        <taxon>Chitinophaga</taxon>
    </lineage>
</organism>
<evidence type="ECO:0000256" key="1">
    <source>
        <dbReference type="SAM" id="Phobius"/>
    </source>
</evidence>
<dbReference type="Proteomes" id="UP000199656">
    <property type="component" value="Unassembled WGS sequence"/>
</dbReference>
<protein>
    <submittedName>
        <fullName evidence="2">Uncharacterized protein</fullName>
    </submittedName>
</protein>
<name>A0A1H4GM31_9BACT</name>
<proteinExistence type="predicted"/>